<dbReference type="Gene3D" id="1.10.30.50">
    <property type="match status" value="1"/>
</dbReference>
<evidence type="ECO:0000313" key="2">
    <source>
        <dbReference type="EMBL" id="XHV10329.1"/>
    </source>
</evidence>
<evidence type="ECO:0000259" key="1">
    <source>
        <dbReference type="Pfam" id="PF01844"/>
    </source>
</evidence>
<dbReference type="InterPro" id="IPR002711">
    <property type="entry name" value="HNH"/>
</dbReference>
<feature type="domain" description="HNH" evidence="1">
    <location>
        <begin position="31"/>
        <end position="88"/>
    </location>
</feature>
<dbReference type="InterPro" id="IPR003615">
    <property type="entry name" value="HNH_nuc"/>
</dbReference>
<accession>A0AB74ULS6</accession>
<proteinExistence type="predicted"/>
<dbReference type="GO" id="GO:0008270">
    <property type="term" value="F:zinc ion binding"/>
    <property type="evidence" value="ECO:0007669"/>
    <property type="project" value="InterPro"/>
</dbReference>
<dbReference type="Pfam" id="PF01844">
    <property type="entry name" value="HNH"/>
    <property type="match status" value="1"/>
</dbReference>
<name>A0AB74ULS6_9VIRU</name>
<dbReference type="CDD" id="cd00085">
    <property type="entry name" value="HNHc"/>
    <property type="match status" value="1"/>
</dbReference>
<dbReference type="EMBL" id="PQ287319">
    <property type="protein sequence ID" value="XHV10329.1"/>
    <property type="molecule type" value="Genomic_DNA"/>
</dbReference>
<organism evidence="2">
    <name type="scientific">Caulobacter phage S2L</name>
    <dbReference type="NCBI Taxonomy" id="3348356"/>
    <lineage>
        <taxon>Viruses</taxon>
    </lineage>
</organism>
<reference evidence="2" key="1">
    <citation type="submission" date="2024-10" db="EMBL/GenBank/DDBJ databases">
        <title>Genetic diversity among independent isolates of the Dolichocephalovirinae subfamily.</title>
        <authorList>
            <person name="Ely B."/>
            <person name="Thomas Q."/>
            <person name="Mohammadi T."/>
        </authorList>
    </citation>
    <scope>NUCLEOTIDE SEQUENCE</scope>
</reference>
<dbReference type="GO" id="GO:0003676">
    <property type="term" value="F:nucleic acid binding"/>
    <property type="evidence" value="ECO:0007669"/>
    <property type="project" value="InterPro"/>
</dbReference>
<sequence>MSSSEVLVQDPLPPAAPNRRHRLFLEAGGLCTYCTGQMAYRRRIGRGGGKLEPDEVTIEHLEARAEGGSNHESNLAAACVACNNTKDNAMPAWEFRRLRLRLLPEWPPCTFPPLSVRRREPGLRPVSKRIGRLFENIDNPGYWRRWFGSDPTRKVALVLHREQRHLAIKRRVLLEHLPGRNDSRTVVFWRFGPLSAIKVITGRSAAYEDRDLVLSLSWVWRGADVLTALLGRARSAETTPGGEP</sequence>
<dbReference type="GO" id="GO:0004519">
    <property type="term" value="F:endonuclease activity"/>
    <property type="evidence" value="ECO:0007669"/>
    <property type="project" value="InterPro"/>
</dbReference>
<gene>
    <name evidence="2" type="ORF">S2L_205c</name>
</gene>
<protein>
    <recommendedName>
        <fullName evidence="1">HNH domain-containing protein</fullName>
    </recommendedName>
</protein>